<organism evidence="9 10">
    <name type="scientific">Dreissena polymorpha</name>
    <name type="common">Zebra mussel</name>
    <name type="synonym">Mytilus polymorpha</name>
    <dbReference type="NCBI Taxonomy" id="45954"/>
    <lineage>
        <taxon>Eukaryota</taxon>
        <taxon>Metazoa</taxon>
        <taxon>Spiralia</taxon>
        <taxon>Lophotrochozoa</taxon>
        <taxon>Mollusca</taxon>
        <taxon>Bivalvia</taxon>
        <taxon>Autobranchia</taxon>
        <taxon>Heteroconchia</taxon>
        <taxon>Euheterodonta</taxon>
        <taxon>Imparidentia</taxon>
        <taxon>Neoheterodontei</taxon>
        <taxon>Myida</taxon>
        <taxon>Dreissenoidea</taxon>
        <taxon>Dreissenidae</taxon>
        <taxon>Dreissena</taxon>
    </lineage>
</organism>
<comment type="similarity">
    <text evidence="1">Belongs to the DMRT family.</text>
</comment>
<dbReference type="InterPro" id="IPR005173">
    <property type="entry name" value="DMA"/>
</dbReference>
<dbReference type="Pfam" id="PF03474">
    <property type="entry name" value="DMA"/>
    <property type="match status" value="1"/>
</dbReference>
<keyword evidence="3 6" id="KW-0862">Zinc</keyword>
<dbReference type="InterPro" id="IPR036407">
    <property type="entry name" value="DM_DNA-bd_sf"/>
</dbReference>
<evidence type="ECO:0000256" key="3">
    <source>
        <dbReference type="ARBA" id="ARBA00022833"/>
    </source>
</evidence>
<dbReference type="SUPFAM" id="SSF46934">
    <property type="entry name" value="UBA-like"/>
    <property type="match status" value="1"/>
</dbReference>
<reference evidence="9" key="2">
    <citation type="submission" date="2020-11" db="EMBL/GenBank/DDBJ databases">
        <authorList>
            <person name="McCartney M.A."/>
            <person name="Auch B."/>
            <person name="Kono T."/>
            <person name="Mallez S."/>
            <person name="Becker A."/>
            <person name="Gohl D.M."/>
            <person name="Silverstein K.A.T."/>
            <person name="Koren S."/>
            <person name="Bechman K.B."/>
            <person name="Herman A."/>
            <person name="Abrahante J.E."/>
            <person name="Garbe J."/>
        </authorList>
    </citation>
    <scope>NUCLEOTIDE SEQUENCE</scope>
    <source>
        <strain evidence="9">Duluth1</strain>
        <tissue evidence="9">Whole animal</tissue>
    </source>
</reference>
<dbReference type="PANTHER" id="PTHR12322:SF116">
    <property type="entry name" value="DOUBLESEX-MAB RELATED 99B"/>
    <property type="match status" value="1"/>
</dbReference>
<dbReference type="InterPro" id="IPR026607">
    <property type="entry name" value="DMRT"/>
</dbReference>
<dbReference type="GO" id="GO:0046872">
    <property type="term" value="F:metal ion binding"/>
    <property type="evidence" value="ECO:0007669"/>
    <property type="project" value="UniProtKB-KW"/>
</dbReference>
<comment type="caution">
    <text evidence="9">The sequence shown here is derived from an EMBL/GenBank/DDBJ whole genome shotgun (WGS) entry which is preliminary data.</text>
</comment>
<dbReference type="EMBL" id="JAIWYP010000016">
    <property type="protein sequence ID" value="KAH3696108.1"/>
    <property type="molecule type" value="Genomic_DNA"/>
</dbReference>
<comment type="subcellular location">
    <subcellularLocation>
        <location evidence="6">Nucleus</location>
    </subcellularLocation>
</comment>
<evidence type="ECO:0000256" key="2">
    <source>
        <dbReference type="ARBA" id="ARBA00022723"/>
    </source>
</evidence>
<dbReference type="FunFam" id="4.10.1040.10:FF:000001">
    <property type="entry name" value="doublesex- and mab-3-related transcription factor 1"/>
    <property type="match status" value="1"/>
</dbReference>
<protein>
    <recommendedName>
        <fullName evidence="8">DM domain-containing protein</fullName>
    </recommendedName>
</protein>
<evidence type="ECO:0000313" key="9">
    <source>
        <dbReference type="EMBL" id="KAH3696108.1"/>
    </source>
</evidence>
<proteinExistence type="inferred from homology"/>
<dbReference type="AlphaFoldDB" id="A0A9D3Y952"/>
<keyword evidence="4 6" id="KW-0238">DNA-binding</keyword>
<dbReference type="SUPFAM" id="SSF82927">
    <property type="entry name" value="Cysteine-rich DNA binding domain, (DM domain)"/>
    <property type="match status" value="1"/>
</dbReference>
<dbReference type="GO" id="GO:0000978">
    <property type="term" value="F:RNA polymerase II cis-regulatory region sequence-specific DNA binding"/>
    <property type="evidence" value="ECO:0007669"/>
    <property type="project" value="TreeGrafter"/>
</dbReference>
<feature type="region of interest" description="Disordered" evidence="7">
    <location>
        <begin position="173"/>
        <end position="250"/>
    </location>
</feature>
<dbReference type="GO" id="GO:0000981">
    <property type="term" value="F:DNA-binding transcription factor activity, RNA polymerase II-specific"/>
    <property type="evidence" value="ECO:0007669"/>
    <property type="project" value="TreeGrafter"/>
</dbReference>
<keyword evidence="10" id="KW-1185">Reference proteome</keyword>
<keyword evidence="5 6" id="KW-0539">Nucleus</keyword>
<dbReference type="InterPro" id="IPR009060">
    <property type="entry name" value="UBA-like_sf"/>
</dbReference>
<evidence type="ECO:0000259" key="8">
    <source>
        <dbReference type="PROSITE" id="PS50809"/>
    </source>
</evidence>
<reference evidence="9" key="1">
    <citation type="journal article" date="2019" name="bioRxiv">
        <title>The Genome of the Zebra Mussel, Dreissena polymorpha: A Resource for Invasive Species Research.</title>
        <authorList>
            <person name="McCartney M.A."/>
            <person name="Auch B."/>
            <person name="Kono T."/>
            <person name="Mallez S."/>
            <person name="Zhang Y."/>
            <person name="Obille A."/>
            <person name="Becker A."/>
            <person name="Abrahante J.E."/>
            <person name="Garbe J."/>
            <person name="Badalamenti J.P."/>
            <person name="Herman A."/>
            <person name="Mangelson H."/>
            <person name="Liachko I."/>
            <person name="Sullivan S."/>
            <person name="Sone E.D."/>
            <person name="Koren S."/>
            <person name="Silverstein K.A.T."/>
            <person name="Beckman K.B."/>
            <person name="Gohl D.M."/>
        </authorList>
    </citation>
    <scope>NUCLEOTIDE SEQUENCE</scope>
    <source>
        <strain evidence="9">Duluth1</strain>
        <tissue evidence="9">Whole animal</tissue>
    </source>
</reference>
<dbReference type="GO" id="GO:0007548">
    <property type="term" value="P:sex differentiation"/>
    <property type="evidence" value="ECO:0007669"/>
    <property type="project" value="TreeGrafter"/>
</dbReference>
<name>A0A9D3Y952_DREPO</name>
<dbReference type="Gene3D" id="4.10.1040.10">
    <property type="entry name" value="DM DNA-binding domain"/>
    <property type="match status" value="1"/>
</dbReference>
<feature type="compositionally biased region" description="Basic and acidic residues" evidence="7">
    <location>
        <begin position="222"/>
        <end position="231"/>
    </location>
</feature>
<evidence type="ECO:0000256" key="7">
    <source>
        <dbReference type="SAM" id="MobiDB-lite"/>
    </source>
</evidence>
<dbReference type="GO" id="GO:0005634">
    <property type="term" value="C:nucleus"/>
    <property type="evidence" value="ECO:0007669"/>
    <property type="project" value="UniProtKB-SubCell"/>
</dbReference>
<dbReference type="Pfam" id="PF00751">
    <property type="entry name" value="DM"/>
    <property type="match status" value="1"/>
</dbReference>
<evidence type="ECO:0000256" key="5">
    <source>
        <dbReference type="ARBA" id="ARBA00023242"/>
    </source>
</evidence>
<feature type="compositionally biased region" description="Basic and acidic residues" evidence="7">
    <location>
        <begin position="196"/>
        <end position="205"/>
    </location>
</feature>
<dbReference type="PROSITE" id="PS50809">
    <property type="entry name" value="DM_2"/>
    <property type="match status" value="1"/>
</dbReference>
<dbReference type="CDD" id="cd14370">
    <property type="entry name" value="CUE_DMA"/>
    <property type="match status" value="1"/>
</dbReference>
<dbReference type="InterPro" id="IPR001275">
    <property type="entry name" value="DM_DNA-bd"/>
</dbReference>
<accession>A0A9D3Y952</accession>
<dbReference type="Proteomes" id="UP000828390">
    <property type="component" value="Unassembled WGS sequence"/>
</dbReference>
<sequence length="435" mass="47962">MRILFSYNLVEVKSDFCGEKVSRLNSTENTELRLKRHILESVVLNIKDMSSSSDEERHGADGGNMNGSADGGLLRSSSDRYPRTPKCARCRNHGVVSALKGHKRYCRWRDCMCAKCTLIAERQRVMAAQVALRRQQAQEENEAREMGVLYGPSGLLQINPDCASMFPDAAKSVDGTQKVNADDEPETDSPPSSKRQKLEQNEESGRLSVSSDDSRSISPSYSDDRRYHGDRPPSTSKTPHSGPLEELPSVYDRNGRLSENWLLNFAQSQNGSKKTQQPIDVLCRIFPQKKRNVLELILQGCGGDTVQAIEQVVATQRQEESAASGMLYAGLSHNHMTNHLQSSIFKSAFSPLPTFSAANALSTMRYAWGGAAGNRLALTMPYQHFLPGLSMGSSFGYGPLSNSADKISPYSMYPFWAGKPFGTKEVEKSPGCVSD</sequence>
<feature type="compositionally biased region" description="Low complexity" evidence="7">
    <location>
        <begin position="206"/>
        <end position="221"/>
    </location>
</feature>
<dbReference type="OrthoDB" id="6162476at2759"/>
<dbReference type="PROSITE" id="PS40000">
    <property type="entry name" value="DM_1"/>
    <property type="match status" value="1"/>
</dbReference>
<evidence type="ECO:0000256" key="6">
    <source>
        <dbReference type="PROSITE-ProRule" id="PRU00070"/>
    </source>
</evidence>
<feature type="DNA-binding region" description="DM" evidence="6">
    <location>
        <begin position="87"/>
        <end position="134"/>
    </location>
</feature>
<evidence type="ECO:0000256" key="4">
    <source>
        <dbReference type="ARBA" id="ARBA00023125"/>
    </source>
</evidence>
<evidence type="ECO:0000256" key="1">
    <source>
        <dbReference type="ARBA" id="ARBA00006834"/>
    </source>
</evidence>
<keyword evidence="2 6" id="KW-0479">Metal-binding</keyword>
<dbReference type="SMART" id="SM00301">
    <property type="entry name" value="DM"/>
    <property type="match status" value="1"/>
</dbReference>
<gene>
    <name evidence="9" type="ORF">DPMN_083571</name>
</gene>
<dbReference type="PANTHER" id="PTHR12322">
    <property type="entry name" value="DOUBLESEX AND MAB-3 RELATED TRANSCRIPTION FACTOR DMRT"/>
    <property type="match status" value="1"/>
</dbReference>
<feature type="region of interest" description="Disordered" evidence="7">
    <location>
        <begin position="50"/>
        <end position="76"/>
    </location>
</feature>
<feature type="domain" description="DM" evidence="8">
    <location>
        <begin position="87"/>
        <end position="134"/>
    </location>
</feature>
<evidence type="ECO:0000313" key="10">
    <source>
        <dbReference type="Proteomes" id="UP000828390"/>
    </source>
</evidence>